<gene>
    <name evidence="1" type="ORF">DSO57_1005038</name>
</gene>
<evidence type="ECO:0000313" key="2">
    <source>
        <dbReference type="Proteomes" id="UP001165960"/>
    </source>
</evidence>
<sequence length="355" mass="40218">MFFYLLLVLPGWLLAEPVTHILHEGKFKVRLTCASEDSICVGFKETIKHVARFFENALILKKEIYVAIDMDPTTVQTKLRATAIAATNTAHFLFKEAPGTLIPRALCKQQSTCSNNNRVDFTVLINLNKRFYFASDFMRKQDGYSAIDTLAHEFIHGMGFSTKTSGKSCNANLAPGFITCPGYYENTAGILFFANSFETHIYTRSGTKLTSFIERLNMKNQIPLGDPTSKKPQLTDYHLGITREIEALASTSEELYFKTFSGKKIILRTNGKYKPGTSISHFDKRYEGTKETLMTEDESLYYGVHDLEFDGWRTSPFGPLTLEVLGTMGYQLNRNPLFENSLLGLKQKIYENSSW</sequence>
<keyword evidence="2" id="KW-1185">Reference proteome</keyword>
<name>A0ACC2UHV5_9FUNG</name>
<protein>
    <submittedName>
        <fullName evidence="1">Uncharacterized protein</fullName>
    </submittedName>
</protein>
<organism evidence="1 2">
    <name type="scientific">Entomophthora muscae</name>
    <dbReference type="NCBI Taxonomy" id="34485"/>
    <lineage>
        <taxon>Eukaryota</taxon>
        <taxon>Fungi</taxon>
        <taxon>Fungi incertae sedis</taxon>
        <taxon>Zoopagomycota</taxon>
        <taxon>Entomophthoromycotina</taxon>
        <taxon>Entomophthoromycetes</taxon>
        <taxon>Entomophthorales</taxon>
        <taxon>Entomophthoraceae</taxon>
        <taxon>Entomophthora</taxon>
    </lineage>
</organism>
<reference evidence="1" key="1">
    <citation type="submission" date="2022-04" db="EMBL/GenBank/DDBJ databases">
        <title>Genome of the entomopathogenic fungus Entomophthora muscae.</title>
        <authorList>
            <person name="Elya C."/>
            <person name="Lovett B.R."/>
            <person name="Lee E."/>
            <person name="Macias A.M."/>
            <person name="Hajek A.E."/>
            <person name="De Bivort B.L."/>
            <person name="Kasson M.T."/>
            <person name="De Fine Licht H.H."/>
            <person name="Stajich J.E."/>
        </authorList>
    </citation>
    <scope>NUCLEOTIDE SEQUENCE</scope>
    <source>
        <strain evidence="1">Berkeley</strain>
    </source>
</reference>
<evidence type="ECO:0000313" key="1">
    <source>
        <dbReference type="EMBL" id="KAJ9086331.1"/>
    </source>
</evidence>
<proteinExistence type="predicted"/>
<accession>A0ACC2UHV5</accession>
<dbReference type="EMBL" id="QTSX02000723">
    <property type="protein sequence ID" value="KAJ9086331.1"/>
    <property type="molecule type" value="Genomic_DNA"/>
</dbReference>
<comment type="caution">
    <text evidence="1">The sequence shown here is derived from an EMBL/GenBank/DDBJ whole genome shotgun (WGS) entry which is preliminary data.</text>
</comment>
<dbReference type="Proteomes" id="UP001165960">
    <property type="component" value="Unassembled WGS sequence"/>
</dbReference>